<dbReference type="Pfam" id="PF08241">
    <property type="entry name" value="Methyltransf_11"/>
    <property type="match status" value="1"/>
</dbReference>
<dbReference type="SUPFAM" id="SSF53335">
    <property type="entry name" value="S-adenosyl-L-methionine-dependent methyltransferases"/>
    <property type="match status" value="1"/>
</dbReference>
<accession>A0A5P9NF89</accession>
<protein>
    <submittedName>
        <fullName evidence="2">Class I SAM-dependent methyltransferase</fullName>
    </submittedName>
</protein>
<keyword evidence="3" id="KW-1185">Reference proteome</keyword>
<proteinExistence type="predicted"/>
<dbReference type="InterPro" id="IPR013216">
    <property type="entry name" value="Methyltransf_11"/>
</dbReference>
<gene>
    <name evidence="2" type="ORF">EY643_01495</name>
</gene>
<keyword evidence="2" id="KW-0489">Methyltransferase</keyword>
<dbReference type="InterPro" id="IPR029063">
    <property type="entry name" value="SAM-dependent_MTases_sf"/>
</dbReference>
<sequence length="257" mass="28760">MDLSESTTLPQILSMLYDALDVEPFDSGANTKSLFAEIGHAVPSDTVRIYEAEDLIPELLDATANGMVVDIGCGKGASRAIFQEVAPRMNWLGLEVADTYNKPKVDQIRFFNGHEIPLESNSVDYCYSRQVFEHVRQPEKLLSEIYRVLKKGGIFFGSVSGHEPYHFYSLFNFTPYGWYTILNDAGFEVTRLLPGADGMAVALRHISENKKLFPGIFRGKSWIGDAIESKCSKESVQEKNTRLLIYAAHMSFVAEKG</sequence>
<dbReference type="CDD" id="cd02440">
    <property type="entry name" value="AdoMet_MTases"/>
    <property type="match status" value="1"/>
</dbReference>
<keyword evidence="2" id="KW-0808">Transferase</keyword>
<dbReference type="RefSeq" id="WP_152660544.1">
    <property type="nucleotide sequence ID" value="NZ_CP036422.1"/>
</dbReference>
<dbReference type="KEGG" id="halc:EY643_01495"/>
<dbReference type="Gene3D" id="3.40.50.150">
    <property type="entry name" value="Vaccinia Virus protein VP39"/>
    <property type="match status" value="1"/>
</dbReference>
<organism evidence="2 3">
    <name type="scientific">Halioglobus maricola</name>
    <dbReference type="NCBI Taxonomy" id="2601894"/>
    <lineage>
        <taxon>Bacteria</taxon>
        <taxon>Pseudomonadati</taxon>
        <taxon>Pseudomonadota</taxon>
        <taxon>Gammaproteobacteria</taxon>
        <taxon>Cellvibrionales</taxon>
        <taxon>Halieaceae</taxon>
        <taxon>Halioglobus</taxon>
    </lineage>
</organism>
<feature type="domain" description="Methyltransferase type 11" evidence="1">
    <location>
        <begin position="69"/>
        <end position="156"/>
    </location>
</feature>
<dbReference type="OrthoDB" id="9772751at2"/>
<dbReference type="GO" id="GO:0032259">
    <property type="term" value="P:methylation"/>
    <property type="evidence" value="ECO:0007669"/>
    <property type="project" value="UniProtKB-KW"/>
</dbReference>
<evidence type="ECO:0000259" key="1">
    <source>
        <dbReference type="Pfam" id="PF08241"/>
    </source>
</evidence>
<reference evidence="2 3" key="1">
    <citation type="submission" date="2019-02" db="EMBL/GenBank/DDBJ databases">
        <authorList>
            <person name="Li S.-H."/>
        </authorList>
    </citation>
    <scope>NUCLEOTIDE SEQUENCE [LARGE SCALE GENOMIC DNA]</scope>
    <source>
        <strain evidence="2 3">IMCC14385</strain>
    </source>
</reference>
<evidence type="ECO:0000313" key="2">
    <source>
        <dbReference type="EMBL" id="QFU74432.1"/>
    </source>
</evidence>
<dbReference type="EMBL" id="CP036422">
    <property type="protein sequence ID" value="QFU74432.1"/>
    <property type="molecule type" value="Genomic_DNA"/>
</dbReference>
<dbReference type="GO" id="GO:0008757">
    <property type="term" value="F:S-adenosylmethionine-dependent methyltransferase activity"/>
    <property type="evidence" value="ECO:0007669"/>
    <property type="project" value="InterPro"/>
</dbReference>
<dbReference type="PANTHER" id="PTHR43861">
    <property type="entry name" value="TRANS-ACONITATE 2-METHYLTRANSFERASE-RELATED"/>
    <property type="match status" value="1"/>
</dbReference>
<evidence type="ECO:0000313" key="3">
    <source>
        <dbReference type="Proteomes" id="UP000326287"/>
    </source>
</evidence>
<dbReference type="Proteomes" id="UP000326287">
    <property type="component" value="Chromosome"/>
</dbReference>
<dbReference type="AlphaFoldDB" id="A0A5P9NF89"/>
<name>A0A5P9NF89_9GAMM</name>